<dbReference type="PANTHER" id="PTHR24148:SF73">
    <property type="entry name" value="HET DOMAIN PROTEIN (AFU_ORTHOLOGUE AFUA_8G01020)"/>
    <property type="match status" value="1"/>
</dbReference>
<organism evidence="2 3">
    <name type="scientific">Trichoderma harzianum</name>
    <name type="common">Hypocrea lixii</name>
    <dbReference type="NCBI Taxonomy" id="5544"/>
    <lineage>
        <taxon>Eukaryota</taxon>
        <taxon>Fungi</taxon>
        <taxon>Dikarya</taxon>
        <taxon>Ascomycota</taxon>
        <taxon>Pezizomycotina</taxon>
        <taxon>Sordariomycetes</taxon>
        <taxon>Hypocreomycetidae</taxon>
        <taxon>Hypocreales</taxon>
        <taxon>Hypocreaceae</taxon>
        <taxon>Trichoderma</taxon>
    </lineage>
</organism>
<proteinExistence type="predicted"/>
<dbReference type="AlphaFoldDB" id="A0A2K0UGD1"/>
<sequence>MTDELLKDILMSVEIPQTDDWAPWMSWQILLARPWFNRIWVIQEATAAPERTVVQVGAFRMTWNDLVAANTASLEFLSESDVNLGFSLVGGYYVGGQKLDAIEAIDRWKANRVNLEAMETISQTIHPERDPLGILLGSRRRMMKSDDDPSPMEYWDRLNKINSISKHLKSEPSSSTKSRSRDSSLPTATDVHEQGQTDAQDGGSDDDSISESTPKAAKGGNNADWRDASDPRDYLYGLLGLATDADMAPKPDYAKSAEEIYRQFAKYFVSQGYGIELLSMSDSRMNLSWVPDFAALGHNVPGHASRSRLGFQALF</sequence>
<evidence type="ECO:0000313" key="2">
    <source>
        <dbReference type="EMBL" id="PNP56835.1"/>
    </source>
</evidence>
<comment type="caution">
    <text evidence="2">The sequence shown here is derived from an EMBL/GenBank/DDBJ whole genome shotgun (WGS) entry which is preliminary data.</text>
</comment>
<dbReference type="OrthoDB" id="3557394at2759"/>
<gene>
    <name evidence="2" type="ORF">THARTR1_03133</name>
</gene>
<evidence type="ECO:0000256" key="1">
    <source>
        <dbReference type="SAM" id="MobiDB-lite"/>
    </source>
</evidence>
<feature type="region of interest" description="Disordered" evidence="1">
    <location>
        <begin position="165"/>
        <end position="226"/>
    </location>
</feature>
<accession>A0A2K0UGD1</accession>
<dbReference type="PANTHER" id="PTHR24148">
    <property type="entry name" value="ANKYRIN REPEAT DOMAIN-CONTAINING PROTEIN 39 HOMOLOG-RELATED"/>
    <property type="match status" value="1"/>
</dbReference>
<dbReference type="Proteomes" id="UP000236290">
    <property type="component" value="Unassembled WGS sequence"/>
</dbReference>
<name>A0A2K0UGD1_TRIHA</name>
<protein>
    <recommendedName>
        <fullName evidence="4">Heterokaryon incompatibility domain-containing protein</fullName>
    </recommendedName>
</protein>
<reference evidence="2 3" key="1">
    <citation type="submission" date="2017-02" db="EMBL/GenBank/DDBJ databases">
        <title>Genomes of Trichoderma spp. with biocontrol activity.</title>
        <authorList>
            <person name="Gardiner D."/>
            <person name="Kazan K."/>
            <person name="Vos C."/>
            <person name="Harvey P."/>
        </authorList>
    </citation>
    <scope>NUCLEOTIDE SEQUENCE [LARGE SCALE GENOMIC DNA]</scope>
    <source>
        <strain evidence="2 3">Tr1</strain>
    </source>
</reference>
<dbReference type="EMBL" id="MTYI01000043">
    <property type="protein sequence ID" value="PNP56835.1"/>
    <property type="molecule type" value="Genomic_DNA"/>
</dbReference>
<dbReference type="InterPro" id="IPR052895">
    <property type="entry name" value="HetReg/Transcr_Mod"/>
</dbReference>
<evidence type="ECO:0008006" key="4">
    <source>
        <dbReference type="Google" id="ProtNLM"/>
    </source>
</evidence>
<evidence type="ECO:0000313" key="3">
    <source>
        <dbReference type="Proteomes" id="UP000236290"/>
    </source>
</evidence>